<accession>A0A6I0F4Q4</accession>
<protein>
    <submittedName>
        <fullName evidence="4">Copper amine oxidase N-terminal domain-containing protein</fullName>
    </submittedName>
</protein>
<comment type="caution">
    <text evidence="4">The sequence shown here is derived from an EMBL/GenBank/DDBJ whole genome shotgun (WGS) entry which is preliminary data.</text>
</comment>
<feature type="compositionally biased region" description="Acidic residues" evidence="1">
    <location>
        <begin position="181"/>
        <end position="192"/>
    </location>
</feature>
<dbReference type="EMBL" id="WBXO01000002">
    <property type="protein sequence ID" value="KAB2953657.1"/>
    <property type="molecule type" value="Genomic_DNA"/>
</dbReference>
<keyword evidence="2" id="KW-0732">Signal</keyword>
<evidence type="ECO:0000313" key="5">
    <source>
        <dbReference type="Proteomes" id="UP000468766"/>
    </source>
</evidence>
<dbReference type="OrthoDB" id="9816096at2"/>
<name>A0A6I0F4Q4_9FIRM</name>
<feature type="region of interest" description="Disordered" evidence="1">
    <location>
        <begin position="181"/>
        <end position="243"/>
    </location>
</feature>
<dbReference type="InterPro" id="IPR036582">
    <property type="entry name" value="Mao_N_sf"/>
</dbReference>
<reference evidence="4 5" key="1">
    <citation type="submission" date="2019-10" db="EMBL/GenBank/DDBJ databases">
        <title>Whole-genome sequence of the extremophile Heliorestis acidaminivorans DSM 24790.</title>
        <authorList>
            <person name="Kyndt J.A."/>
            <person name="Meyer T.E."/>
        </authorList>
    </citation>
    <scope>NUCLEOTIDE SEQUENCE [LARGE SCALE GENOMIC DNA]</scope>
    <source>
        <strain evidence="4 5">DSM 24790</strain>
    </source>
</reference>
<evidence type="ECO:0000313" key="4">
    <source>
        <dbReference type="EMBL" id="KAB2953657.1"/>
    </source>
</evidence>
<sequence>MRKKLTTAALTGAFTLSIAFSATAADSQQASFAIGANEFKVNGQAISMEQGVVVENDRTFVPLRYLLPALGLNQDNVALDAEAQTATLTAGDKIVVLTADSTDLLVNGEATAMDVAPQFTENCVLTPLRFVSEAFGFTVSWNQEEQAIVITKECTEEAVEEVVEEATEEVVEEVAEEVAEEATEEVTEEATEEVTKKTEEVTEEVTEEATEEVTEEATEEVTEETAEEVTEEVTEETAEVTEE</sequence>
<evidence type="ECO:0000256" key="2">
    <source>
        <dbReference type="SAM" id="SignalP"/>
    </source>
</evidence>
<keyword evidence="5" id="KW-1185">Reference proteome</keyword>
<feature type="chain" id="PRO_5026284815" evidence="2">
    <location>
        <begin position="25"/>
        <end position="243"/>
    </location>
</feature>
<evidence type="ECO:0000259" key="3">
    <source>
        <dbReference type="Pfam" id="PF07833"/>
    </source>
</evidence>
<evidence type="ECO:0000256" key="1">
    <source>
        <dbReference type="SAM" id="MobiDB-lite"/>
    </source>
</evidence>
<organism evidence="4 5">
    <name type="scientific">Heliorestis acidaminivorans</name>
    <dbReference type="NCBI Taxonomy" id="553427"/>
    <lineage>
        <taxon>Bacteria</taxon>
        <taxon>Bacillati</taxon>
        <taxon>Bacillota</taxon>
        <taxon>Clostridia</taxon>
        <taxon>Eubacteriales</taxon>
        <taxon>Heliobacteriaceae</taxon>
        <taxon>Heliorestis</taxon>
    </lineage>
</organism>
<feature type="signal peptide" evidence="2">
    <location>
        <begin position="1"/>
        <end position="24"/>
    </location>
</feature>
<dbReference type="SUPFAM" id="SSF55383">
    <property type="entry name" value="Copper amine oxidase, domain N"/>
    <property type="match status" value="2"/>
</dbReference>
<feature type="compositionally biased region" description="Acidic residues" evidence="1">
    <location>
        <begin position="201"/>
        <end position="243"/>
    </location>
</feature>
<gene>
    <name evidence="4" type="ORF">F9B85_03285</name>
</gene>
<dbReference type="Proteomes" id="UP000468766">
    <property type="component" value="Unassembled WGS sequence"/>
</dbReference>
<dbReference type="RefSeq" id="WP_151618537.1">
    <property type="nucleotide sequence ID" value="NZ_WBXO01000002.1"/>
</dbReference>
<dbReference type="Pfam" id="PF07833">
    <property type="entry name" value="Cu_amine_oxidN1"/>
    <property type="match status" value="1"/>
</dbReference>
<feature type="domain" description="Copper amine oxidase-like N-terminal" evidence="3">
    <location>
        <begin position="40"/>
        <end position="150"/>
    </location>
</feature>
<dbReference type="AlphaFoldDB" id="A0A6I0F4Q4"/>
<proteinExistence type="predicted"/>
<dbReference type="InterPro" id="IPR012854">
    <property type="entry name" value="Cu_amine_oxidase-like_N"/>
</dbReference>
<dbReference type="Gene3D" id="3.30.457.10">
    <property type="entry name" value="Copper amine oxidase-like, N-terminal domain"/>
    <property type="match status" value="2"/>
</dbReference>